<dbReference type="CDD" id="cd01949">
    <property type="entry name" value="GGDEF"/>
    <property type="match status" value="1"/>
</dbReference>
<dbReference type="EMBL" id="CP058214">
    <property type="protein sequence ID" value="QPC41601.1"/>
    <property type="molecule type" value="Genomic_DNA"/>
</dbReference>
<evidence type="ECO:0000256" key="1">
    <source>
        <dbReference type="ARBA" id="ARBA00012528"/>
    </source>
</evidence>
<dbReference type="PANTHER" id="PTHR45138">
    <property type="entry name" value="REGULATORY COMPONENTS OF SENSORY TRANSDUCTION SYSTEM"/>
    <property type="match status" value="1"/>
</dbReference>
<feature type="transmembrane region" description="Helical" evidence="3">
    <location>
        <begin position="192"/>
        <end position="215"/>
    </location>
</feature>
<feature type="transmembrane region" description="Helical" evidence="3">
    <location>
        <begin position="122"/>
        <end position="142"/>
    </location>
</feature>
<dbReference type="EC" id="2.7.7.65" evidence="1"/>
<evidence type="ECO:0000313" key="6">
    <source>
        <dbReference type="Proteomes" id="UP000593594"/>
    </source>
</evidence>
<dbReference type="Proteomes" id="UP000593594">
    <property type="component" value="Chromosome"/>
</dbReference>
<dbReference type="GO" id="GO:1902201">
    <property type="term" value="P:negative regulation of bacterial-type flagellum-dependent cell motility"/>
    <property type="evidence" value="ECO:0007669"/>
    <property type="project" value="TreeGrafter"/>
</dbReference>
<dbReference type="GO" id="GO:0052621">
    <property type="term" value="F:diguanylate cyclase activity"/>
    <property type="evidence" value="ECO:0007669"/>
    <property type="project" value="UniProtKB-EC"/>
</dbReference>
<name>A0A7S8C1F7_9HYPH</name>
<feature type="transmembrane region" description="Helical" evidence="3">
    <location>
        <begin position="94"/>
        <end position="116"/>
    </location>
</feature>
<dbReference type="PANTHER" id="PTHR45138:SF9">
    <property type="entry name" value="DIGUANYLATE CYCLASE DGCM-RELATED"/>
    <property type="match status" value="1"/>
</dbReference>
<dbReference type="KEGG" id="kmn:HW532_01985"/>
<evidence type="ECO:0000259" key="4">
    <source>
        <dbReference type="PROSITE" id="PS50887"/>
    </source>
</evidence>
<sequence>MWTPVFPVNPAVLIGPAVLLVFSVAFVGVWFFDRTMRYLLVLSAACALFVLGASMQLFRWPPGTGPNALASGAVYTASVLVLAEGLLRRTGKTAGWAFHGAAFAAIMGLTVYFLYVTPSLSARIYLQNFGYGLILLIAAFRLRILASGTATERLVFWVFLVFALHFLPRTVLTAPGGAPITASEFAYTKFWTVLHLSLAMMGTGLALALLAAAVTDIVNKISMERDQDALTGVDNRRAFERKALALMAGTGRPVSAAVADIDGFKAINDRFGHAAGDKVLSEVGSLLRSSVPEGAVIGRIGGEEFAILVPGMDREAAYELAERIRLAITSLRFRGGEEMRTVTSSFGIAERQENEALWALIERADRSLYEAKRTGRNRTVMARPVPDTPQQVAGSAT</sequence>
<accession>A0A7S8C1F7</accession>
<dbReference type="GO" id="GO:0005886">
    <property type="term" value="C:plasma membrane"/>
    <property type="evidence" value="ECO:0007669"/>
    <property type="project" value="TreeGrafter"/>
</dbReference>
<comment type="catalytic activity">
    <reaction evidence="2">
        <text>2 GTP = 3',3'-c-di-GMP + 2 diphosphate</text>
        <dbReference type="Rhea" id="RHEA:24898"/>
        <dbReference type="ChEBI" id="CHEBI:33019"/>
        <dbReference type="ChEBI" id="CHEBI:37565"/>
        <dbReference type="ChEBI" id="CHEBI:58805"/>
        <dbReference type="EC" id="2.7.7.65"/>
    </reaction>
</comment>
<dbReference type="RefSeq" id="WP_213162821.1">
    <property type="nucleotide sequence ID" value="NZ_CP058214.1"/>
</dbReference>
<keyword evidence="6" id="KW-1185">Reference proteome</keyword>
<dbReference type="InterPro" id="IPR043128">
    <property type="entry name" value="Rev_trsase/Diguanyl_cyclase"/>
</dbReference>
<gene>
    <name evidence="5" type="ORF">HW532_01985</name>
</gene>
<reference evidence="5 6" key="1">
    <citation type="submission" date="2020-06" db="EMBL/GenBank/DDBJ databases">
        <title>Genome sequence of 2 isolates from Red Sea Mangroves.</title>
        <authorList>
            <person name="Sefrji F."/>
            <person name="Michoud G."/>
            <person name="Merlino G."/>
            <person name="Daffonchio D."/>
        </authorList>
    </citation>
    <scope>NUCLEOTIDE SEQUENCE [LARGE SCALE GENOMIC DNA]</scope>
    <source>
        <strain evidence="5 6">R1DC25</strain>
    </source>
</reference>
<evidence type="ECO:0000313" key="5">
    <source>
        <dbReference type="EMBL" id="QPC41601.1"/>
    </source>
</evidence>
<feature type="transmembrane region" description="Helical" evidence="3">
    <location>
        <begin position="69"/>
        <end position="87"/>
    </location>
</feature>
<feature type="transmembrane region" description="Helical" evidence="3">
    <location>
        <begin position="12"/>
        <end position="32"/>
    </location>
</feature>
<dbReference type="AlphaFoldDB" id="A0A7S8C1F7"/>
<dbReference type="SUPFAM" id="SSF55073">
    <property type="entry name" value="Nucleotide cyclase"/>
    <property type="match status" value="1"/>
</dbReference>
<dbReference type="InterPro" id="IPR000160">
    <property type="entry name" value="GGDEF_dom"/>
</dbReference>
<proteinExistence type="predicted"/>
<feature type="domain" description="GGDEF" evidence="4">
    <location>
        <begin position="252"/>
        <end position="384"/>
    </location>
</feature>
<keyword evidence="3" id="KW-0812">Transmembrane</keyword>
<dbReference type="Pfam" id="PF00990">
    <property type="entry name" value="GGDEF"/>
    <property type="match status" value="1"/>
</dbReference>
<dbReference type="NCBIfam" id="TIGR00254">
    <property type="entry name" value="GGDEF"/>
    <property type="match status" value="1"/>
</dbReference>
<organism evidence="5 6">
    <name type="scientific">Kaustia mangrovi</name>
    <dbReference type="NCBI Taxonomy" id="2593653"/>
    <lineage>
        <taxon>Bacteria</taxon>
        <taxon>Pseudomonadati</taxon>
        <taxon>Pseudomonadota</taxon>
        <taxon>Alphaproteobacteria</taxon>
        <taxon>Hyphomicrobiales</taxon>
        <taxon>Parvibaculaceae</taxon>
        <taxon>Kaustia</taxon>
    </lineage>
</organism>
<dbReference type="InterPro" id="IPR029787">
    <property type="entry name" value="Nucleotide_cyclase"/>
</dbReference>
<dbReference type="GO" id="GO:0043709">
    <property type="term" value="P:cell adhesion involved in single-species biofilm formation"/>
    <property type="evidence" value="ECO:0007669"/>
    <property type="project" value="TreeGrafter"/>
</dbReference>
<dbReference type="PROSITE" id="PS50887">
    <property type="entry name" value="GGDEF"/>
    <property type="match status" value="1"/>
</dbReference>
<feature type="transmembrane region" description="Helical" evidence="3">
    <location>
        <begin position="39"/>
        <end position="57"/>
    </location>
</feature>
<evidence type="ECO:0000256" key="2">
    <source>
        <dbReference type="ARBA" id="ARBA00034247"/>
    </source>
</evidence>
<evidence type="ECO:0000256" key="3">
    <source>
        <dbReference type="SAM" id="Phobius"/>
    </source>
</evidence>
<keyword evidence="3" id="KW-1133">Transmembrane helix</keyword>
<dbReference type="InterPro" id="IPR050469">
    <property type="entry name" value="Diguanylate_Cyclase"/>
</dbReference>
<keyword evidence="3" id="KW-0472">Membrane</keyword>
<dbReference type="Gene3D" id="3.30.70.270">
    <property type="match status" value="1"/>
</dbReference>
<dbReference type="FunFam" id="3.30.70.270:FF:000001">
    <property type="entry name" value="Diguanylate cyclase domain protein"/>
    <property type="match status" value="1"/>
</dbReference>
<protein>
    <recommendedName>
        <fullName evidence="1">diguanylate cyclase</fullName>
        <ecNumber evidence="1">2.7.7.65</ecNumber>
    </recommendedName>
</protein>
<dbReference type="SMART" id="SM00267">
    <property type="entry name" value="GGDEF"/>
    <property type="match status" value="1"/>
</dbReference>
<feature type="transmembrane region" description="Helical" evidence="3">
    <location>
        <begin position="154"/>
        <end position="172"/>
    </location>
</feature>